<evidence type="ECO:0000313" key="2">
    <source>
        <dbReference type="EMBL" id="CAF0898586.1"/>
    </source>
</evidence>
<sequence length="217" mass="24316">MSHCGSTVRARPATTLECEPVICCEPAQIQVREKVQEVQPITEVVPKVEVRRWNEIIPREEIVRWNEVIPREEVIRTYEVKKTQQCVPRKKRYIRCAEPMVLICERIEEDRTSRSHASSARLTRQSATAIEAAPAQSVHSQAAALSAAAQSIRSTHTATLRSTQVPSQVAASPVPSEVSATPTQSVRSQRSRQSTVQTQSTHSTRSNLTVQEYSFDE</sequence>
<dbReference type="Proteomes" id="UP000663879">
    <property type="component" value="Unassembled WGS sequence"/>
</dbReference>
<comment type="caution">
    <text evidence="2">The sequence shown here is derived from an EMBL/GenBank/DDBJ whole genome shotgun (WGS) entry which is preliminary data.</text>
</comment>
<feature type="compositionally biased region" description="Low complexity" evidence="1">
    <location>
        <begin position="183"/>
        <end position="206"/>
    </location>
</feature>
<accession>A0A813ZHQ7</accession>
<dbReference type="EMBL" id="CAJNOC010001888">
    <property type="protein sequence ID" value="CAF0898586.1"/>
    <property type="molecule type" value="Genomic_DNA"/>
</dbReference>
<organism evidence="2 3">
    <name type="scientific">Brachionus calyciflorus</name>
    <dbReference type="NCBI Taxonomy" id="104777"/>
    <lineage>
        <taxon>Eukaryota</taxon>
        <taxon>Metazoa</taxon>
        <taxon>Spiralia</taxon>
        <taxon>Gnathifera</taxon>
        <taxon>Rotifera</taxon>
        <taxon>Eurotatoria</taxon>
        <taxon>Monogononta</taxon>
        <taxon>Pseudotrocha</taxon>
        <taxon>Ploima</taxon>
        <taxon>Brachionidae</taxon>
        <taxon>Brachionus</taxon>
    </lineage>
</organism>
<evidence type="ECO:0000256" key="1">
    <source>
        <dbReference type="SAM" id="MobiDB-lite"/>
    </source>
</evidence>
<evidence type="ECO:0000313" key="3">
    <source>
        <dbReference type="Proteomes" id="UP000663879"/>
    </source>
</evidence>
<gene>
    <name evidence="2" type="ORF">OXX778_LOCUS11281</name>
</gene>
<name>A0A813ZHQ7_9BILA</name>
<feature type="compositionally biased region" description="Polar residues" evidence="1">
    <location>
        <begin position="157"/>
        <end position="170"/>
    </location>
</feature>
<dbReference type="AlphaFoldDB" id="A0A813ZHQ7"/>
<feature type="compositionally biased region" description="Polar residues" evidence="1">
    <location>
        <begin position="207"/>
        <end position="217"/>
    </location>
</feature>
<proteinExistence type="predicted"/>
<dbReference type="OrthoDB" id="10618325at2759"/>
<protein>
    <submittedName>
        <fullName evidence="2">Uncharacterized protein</fullName>
    </submittedName>
</protein>
<reference evidence="2" key="1">
    <citation type="submission" date="2021-02" db="EMBL/GenBank/DDBJ databases">
        <authorList>
            <person name="Nowell W R."/>
        </authorList>
    </citation>
    <scope>NUCLEOTIDE SEQUENCE</scope>
    <source>
        <strain evidence="2">Ploen Becks lab</strain>
    </source>
</reference>
<keyword evidence="3" id="KW-1185">Reference proteome</keyword>
<feature type="region of interest" description="Disordered" evidence="1">
    <location>
        <begin position="157"/>
        <end position="217"/>
    </location>
</feature>